<evidence type="ECO:0000259" key="2">
    <source>
        <dbReference type="PROSITE" id="PS50106"/>
    </source>
</evidence>
<proteinExistence type="predicted"/>
<dbReference type="InterPro" id="IPR021109">
    <property type="entry name" value="Peptidase_aspartic_dom_sf"/>
</dbReference>
<protein>
    <submittedName>
        <fullName evidence="3">PDZ domain-containing protein</fullName>
    </submittedName>
</protein>
<dbReference type="PROSITE" id="PS50106">
    <property type="entry name" value="PDZ"/>
    <property type="match status" value="1"/>
</dbReference>
<reference evidence="3" key="2">
    <citation type="journal article" date="2021" name="PeerJ">
        <title>Extensive microbial diversity within the chicken gut microbiome revealed by metagenomics and culture.</title>
        <authorList>
            <person name="Gilroy R."/>
            <person name="Ravi A."/>
            <person name="Getino M."/>
            <person name="Pursley I."/>
            <person name="Horton D.L."/>
            <person name="Alikhan N.F."/>
            <person name="Baker D."/>
            <person name="Gharbi K."/>
            <person name="Hall N."/>
            <person name="Watson M."/>
            <person name="Adriaenssens E.M."/>
            <person name="Foster-Nyarko E."/>
            <person name="Jarju S."/>
            <person name="Secka A."/>
            <person name="Antonio M."/>
            <person name="Oren A."/>
            <person name="Chaudhuri R.R."/>
            <person name="La Ragione R."/>
            <person name="Hildebrand F."/>
            <person name="Pallen M.J."/>
        </authorList>
    </citation>
    <scope>NUCLEOTIDE SEQUENCE</scope>
    <source>
        <strain evidence="3">B3-2255</strain>
    </source>
</reference>
<dbReference type="Proteomes" id="UP000823772">
    <property type="component" value="Unassembled WGS sequence"/>
</dbReference>
<accession>A0A9D9NQ87</accession>
<gene>
    <name evidence="3" type="ORF">IAC87_02495</name>
</gene>
<dbReference type="Pfam" id="PF17820">
    <property type="entry name" value="PDZ_6"/>
    <property type="match status" value="1"/>
</dbReference>
<dbReference type="InterPro" id="IPR001478">
    <property type="entry name" value="PDZ"/>
</dbReference>
<dbReference type="Gene3D" id="2.30.42.10">
    <property type="match status" value="1"/>
</dbReference>
<evidence type="ECO:0000313" key="3">
    <source>
        <dbReference type="EMBL" id="MBO8481398.1"/>
    </source>
</evidence>
<evidence type="ECO:0000256" key="1">
    <source>
        <dbReference type="SAM" id="SignalP"/>
    </source>
</evidence>
<organism evidence="3 4">
    <name type="scientific">Candidatus Merdivivens faecigallinarum</name>
    <dbReference type="NCBI Taxonomy" id="2840871"/>
    <lineage>
        <taxon>Bacteria</taxon>
        <taxon>Pseudomonadati</taxon>
        <taxon>Bacteroidota</taxon>
        <taxon>Bacteroidia</taxon>
        <taxon>Bacteroidales</taxon>
        <taxon>Muribaculaceae</taxon>
        <taxon>Muribaculaceae incertae sedis</taxon>
        <taxon>Candidatus Merdivivens</taxon>
    </lineage>
</organism>
<sequence>MKPFFRSSIVAAISLLSLLAAVSCSGGKEPARKPLPEGAVPFVYYLDHIYLSSFLEDSTECDIVFDTGAGLGSLYLYLDSTFRSECRPAFLDSSRLTMALYGGVGEDRYLTKLYKDSTVLVSGGLELPHAGVLFVNLRDVLGRKADGIAGIRLDGSAWEINYERHYLRKLERVQVDSLGLEGFSAFPMKIEDGRLLVYCDVRLSDGVSSGGWFILDTGSGGSIFFTADEAAAKGFGSAGKPVCRYVGGSRGLGGETVSCIADAEYAVFGNDTLRNIGIEWYEGKNGVMAGGSYKGIIGNELLERYNVVLDLRDSLIYLQRNPAYEVPRDGKPWGISFVDRTDIGDAWIASAIRVGGPADEAGVAPGDSVVSINGKPVTGMDVEEVYAVMDSLSVLDLVLKDGRDVKKLRIVCGE</sequence>
<dbReference type="InterPro" id="IPR041489">
    <property type="entry name" value="PDZ_6"/>
</dbReference>
<dbReference type="EMBL" id="JADILY010000051">
    <property type="protein sequence ID" value="MBO8481398.1"/>
    <property type="molecule type" value="Genomic_DNA"/>
</dbReference>
<reference evidence="3" key="1">
    <citation type="submission" date="2020-10" db="EMBL/GenBank/DDBJ databases">
        <authorList>
            <person name="Gilroy R."/>
        </authorList>
    </citation>
    <scope>NUCLEOTIDE SEQUENCE</scope>
    <source>
        <strain evidence="3">B3-2255</strain>
    </source>
</reference>
<name>A0A9D9NQ87_9BACT</name>
<dbReference type="PROSITE" id="PS51257">
    <property type="entry name" value="PROKAR_LIPOPROTEIN"/>
    <property type="match status" value="1"/>
</dbReference>
<dbReference type="AlphaFoldDB" id="A0A9D9NQ87"/>
<comment type="caution">
    <text evidence="3">The sequence shown here is derived from an EMBL/GenBank/DDBJ whole genome shotgun (WGS) entry which is preliminary data.</text>
</comment>
<feature type="chain" id="PRO_5038912167" evidence="1">
    <location>
        <begin position="27"/>
        <end position="414"/>
    </location>
</feature>
<evidence type="ECO:0000313" key="4">
    <source>
        <dbReference type="Proteomes" id="UP000823772"/>
    </source>
</evidence>
<dbReference type="SUPFAM" id="SSF50156">
    <property type="entry name" value="PDZ domain-like"/>
    <property type="match status" value="1"/>
</dbReference>
<dbReference type="InterPro" id="IPR036034">
    <property type="entry name" value="PDZ_sf"/>
</dbReference>
<dbReference type="Gene3D" id="2.40.70.10">
    <property type="entry name" value="Acid Proteases"/>
    <property type="match status" value="1"/>
</dbReference>
<feature type="domain" description="PDZ" evidence="2">
    <location>
        <begin position="315"/>
        <end position="391"/>
    </location>
</feature>
<dbReference type="CDD" id="cd00136">
    <property type="entry name" value="PDZ_canonical"/>
    <property type="match status" value="1"/>
</dbReference>
<keyword evidence="1" id="KW-0732">Signal</keyword>
<dbReference type="SMART" id="SM00228">
    <property type="entry name" value="PDZ"/>
    <property type="match status" value="1"/>
</dbReference>
<feature type="signal peptide" evidence="1">
    <location>
        <begin position="1"/>
        <end position="26"/>
    </location>
</feature>